<keyword evidence="1 6" id="KW-0378">Hydrolase</keyword>
<evidence type="ECO:0000313" key="8">
    <source>
        <dbReference type="Proteomes" id="UP000039865"/>
    </source>
</evidence>
<dbReference type="EMBL" id="CCKQ01012373">
    <property type="protein sequence ID" value="CDW83988.1"/>
    <property type="molecule type" value="Genomic_DNA"/>
</dbReference>
<dbReference type="GO" id="GO:0016787">
    <property type="term" value="F:hydrolase activity"/>
    <property type="evidence" value="ECO:0007669"/>
    <property type="project" value="UniProtKB-KW"/>
</dbReference>
<keyword evidence="8" id="KW-1185">Reference proteome</keyword>
<evidence type="ECO:0000256" key="6">
    <source>
        <dbReference type="RuleBase" id="RU365002"/>
    </source>
</evidence>
<dbReference type="Proteomes" id="UP000039865">
    <property type="component" value="Unassembled WGS sequence"/>
</dbReference>
<evidence type="ECO:0000256" key="5">
    <source>
        <dbReference type="ARBA" id="ARBA00048204"/>
    </source>
</evidence>
<name>A0A078AT08_STYLE</name>
<dbReference type="OrthoDB" id="416777at2759"/>
<dbReference type="OMA" id="FSFWSEE"/>
<proteinExistence type="inferred from homology"/>
<dbReference type="Pfam" id="PF10343">
    <property type="entry name" value="Q_salvage"/>
    <property type="match status" value="1"/>
</dbReference>
<dbReference type="GO" id="GO:0006400">
    <property type="term" value="P:tRNA modification"/>
    <property type="evidence" value="ECO:0007669"/>
    <property type="project" value="TreeGrafter"/>
</dbReference>
<comment type="similarity">
    <text evidence="2 6">Belongs to the QNG1 protein family.</text>
</comment>
<evidence type="ECO:0000313" key="7">
    <source>
        <dbReference type="EMBL" id="CDW83988.1"/>
    </source>
</evidence>
<comment type="catalytic activity">
    <reaction evidence="5 6">
        <text>queuosine 5'-phosphate + H2O = queuine + D-ribose 5-phosphate</text>
        <dbReference type="Rhea" id="RHEA:75387"/>
        <dbReference type="ChEBI" id="CHEBI:15377"/>
        <dbReference type="ChEBI" id="CHEBI:17433"/>
        <dbReference type="ChEBI" id="CHEBI:78346"/>
        <dbReference type="ChEBI" id="CHEBI:194371"/>
    </reaction>
    <physiologicalReaction direction="left-to-right" evidence="5 6">
        <dbReference type="Rhea" id="RHEA:75388"/>
    </physiologicalReaction>
</comment>
<dbReference type="EC" id="3.2.2.-" evidence="6"/>
<comment type="function">
    <text evidence="6">Catalyzes the hydrolysis of queuosine 5'-phosphate, releasing the nucleobase queuine (q). Is required for salvage of queuine from exogenous queuosine (Q) that is imported and then converted to queuosine 5'-phosphate intracellularly.</text>
</comment>
<dbReference type="InterPro" id="IPR019438">
    <property type="entry name" value="Q_salvage"/>
</dbReference>
<protein>
    <recommendedName>
        <fullName evidence="3 6">Queuosine 5'-phosphate N-glycosylase/hydrolase</fullName>
        <ecNumber evidence="6">3.2.2.-</ecNumber>
    </recommendedName>
    <alternativeName>
        <fullName evidence="4 6">Queuosine-nucleotide N-glycosylase/hydrolase</fullName>
    </alternativeName>
</protein>
<evidence type="ECO:0000256" key="1">
    <source>
        <dbReference type="ARBA" id="ARBA00022801"/>
    </source>
</evidence>
<dbReference type="PANTHER" id="PTHR21314">
    <property type="entry name" value="QUEUOSINE 5'-PHOSPHATE N-GLYCOSYLASE_HYDROLASE-RELATED"/>
    <property type="match status" value="1"/>
</dbReference>
<dbReference type="AlphaFoldDB" id="A0A078AT08"/>
<evidence type="ECO:0000256" key="4">
    <source>
        <dbReference type="ARBA" id="ARBA00035393"/>
    </source>
</evidence>
<evidence type="ECO:0000256" key="3">
    <source>
        <dbReference type="ARBA" id="ARBA00035306"/>
    </source>
</evidence>
<reference evidence="7 8" key="1">
    <citation type="submission" date="2014-06" db="EMBL/GenBank/DDBJ databases">
        <authorList>
            <person name="Swart Estienne"/>
        </authorList>
    </citation>
    <scope>NUCLEOTIDE SEQUENCE [LARGE SCALE GENOMIC DNA]</scope>
    <source>
        <strain evidence="7 8">130c</strain>
    </source>
</reference>
<sequence>MKSLIKSIPDIINPCAQVRRTCQRVSTLMENQVSPSVIINSQKLDEFIQNLELKVKQDNIAYEQWAKYHMDPNNYSIEQVLAYIFVVDGMNFCFWPNNPSGNFEYEHMTKNLAKILDEQPDFFIPKQLTLVQADELKSRVFNNMEFALLEERARIVREIGYIVETSFDGSFVKFLERSDFDVPTLIKDIVQNFSGFRDEAIYQGEQVCFYKRAQILVADIIGALQEKKNMEQFVFENQEQLTMFADYRVPQILRHVGIFQYSEELANKIDNEIELPYSSTDEVEIRAQTVVAVEMILGKVKENQVLNQKIKYSFEIDWLLWQMGENNLDSMKPHHKVLSIFY</sequence>
<dbReference type="PANTHER" id="PTHR21314:SF0">
    <property type="entry name" value="QUEUOSINE 5'-PHOSPHATE N-GLYCOSYLASE_HYDROLASE"/>
    <property type="match status" value="1"/>
</dbReference>
<evidence type="ECO:0000256" key="2">
    <source>
        <dbReference type="ARBA" id="ARBA00035119"/>
    </source>
</evidence>
<gene>
    <name evidence="7" type="primary">Contig8733.g9325</name>
    <name evidence="7" type="ORF">STYLEM_13043</name>
</gene>
<accession>A0A078AT08</accession>
<dbReference type="InParanoid" id="A0A078AT08"/>
<organism evidence="7 8">
    <name type="scientific">Stylonychia lemnae</name>
    <name type="common">Ciliate</name>
    <dbReference type="NCBI Taxonomy" id="5949"/>
    <lineage>
        <taxon>Eukaryota</taxon>
        <taxon>Sar</taxon>
        <taxon>Alveolata</taxon>
        <taxon>Ciliophora</taxon>
        <taxon>Intramacronucleata</taxon>
        <taxon>Spirotrichea</taxon>
        <taxon>Stichotrichia</taxon>
        <taxon>Sporadotrichida</taxon>
        <taxon>Oxytrichidae</taxon>
        <taxon>Stylonychinae</taxon>
        <taxon>Stylonychia</taxon>
    </lineage>
</organism>